<name>A0A5C3PV79_9APHY</name>
<evidence type="ECO:0000256" key="1">
    <source>
        <dbReference type="SAM" id="MobiDB-lite"/>
    </source>
</evidence>
<evidence type="ECO:0000313" key="3">
    <source>
        <dbReference type="EMBL" id="TFK90033.1"/>
    </source>
</evidence>
<dbReference type="AlphaFoldDB" id="A0A5C3PV79"/>
<reference evidence="3 4" key="1">
    <citation type="journal article" date="2019" name="Nat. Ecol. Evol.">
        <title>Megaphylogeny resolves global patterns of mushroom evolution.</title>
        <authorList>
            <person name="Varga T."/>
            <person name="Krizsan K."/>
            <person name="Foldi C."/>
            <person name="Dima B."/>
            <person name="Sanchez-Garcia M."/>
            <person name="Sanchez-Ramirez S."/>
            <person name="Szollosi G.J."/>
            <person name="Szarkandi J.G."/>
            <person name="Papp V."/>
            <person name="Albert L."/>
            <person name="Andreopoulos W."/>
            <person name="Angelini C."/>
            <person name="Antonin V."/>
            <person name="Barry K.W."/>
            <person name="Bougher N.L."/>
            <person name="Buchanan P."/>
            <person name="Buyck B."/>
            <person name="Bense V."/>
            <person name="Catcheside P."/>
            <person name="Chovatia M."/>
            <person name="Cooper J."/>
            <person name="Damon W."/>
            <person name="Desjardin D."/>
            <person name="Finy P."/>
            <person name="Geml J."/>
            <person name="Haridas S."/>
            <person name="Hughes K."/>
            <person name="Justo A."/>
            <person name="Karasinski D."/>
            <person name="Kautmanova I."/>
            <person name="Kiss B."/>
            <person name="Kocsube S."/>
            <person name="Kotiranta H."/>
            <person name="LaButti K.M."/>
            <person name="Lechner B.E."/>
            <person name="Liimatainen K."/>
            <person name="Lipzen A."/>
            <person name="Lukacs Z."/>
            <person name="Mihaltcheva S."/>
            <person name="Morgado L.N."/>
            <person name="Niskanen T."/>
            <person name="Noordeloos M.E."/>
            <person name="Ohm R.A."/>
            <person name="Ortiz-Santana B."/>
            <person name="Ovrebo C."/>
            <person name="Racz N."/>
            <person name="Riley R."/>
            <person name="Savchenko A."/>
            <person name="Shiryaev A."/>
            <person name="Soop K."/>
            <person name="Spirin V."/>
            <person name="Szebenyi C."/>
            <person name="Tomsovsky M."/>
            <person name="Tulloss R.E."/>
            <person name="Uehling J."/>
            <person name="Grigoriev I.V."/>
            <person name="Vagvolgyi C."/>
            <person name="Papp T."/>
            <person name="Martin F.M."/>
            <person name="Miettinen O."/>
            <person name="Hibbett D.S."/>
            <person name="Nagy L.G."/>
        </authorList>
    </citation>
    <scope>NUCLEOTIDE SEQUENCE [LARGE SCALE GENOMIC DNA]</scope>
    <source>
        <strain evidence="3 4">HHB13444</strain>
    </source>
</reference>
<keyword evidence="4" id="KW-1185">Reference proteome</keyword>
<feature type="region of interest" description="Disordered" evidence="1">
    <location>
        <begin position="1"/>
        <end position="41"/>
    </location>
</feature>
<proteinExistence type="predicted"/>
<dbReference type="CDD" id="cd09917">
    <property type="entry name" value="F-box_SF"/>
    <property type="match status" value="1"/>
</dbReference>
<feature type="domain" description="F-box" evidence="2">
    <location>
        <begin position="41"/>
        <end position="90"/>
    </location>
</feature>
<accession>A0A5C3PV79</accession>
<dbReference type="PROSITE" id="PS50181">
    <property type="entry name" value="FBOX"/>
    <property type="match status" value="1"/>
</dbReference>
<dbReference type="Gene3D" id="1.20.1280.50">
    <property type="match status" value="1"/>
</dbReference>
<dbReference type="SUPFAM" id="SSF81383">
    <property type="entry name" value="F-box domain"/>
    <property type="match status" value="1"/>
</dbReference>
<sequence length="141" mass="15807">MPPKKITKTTLSVTAKPSTKAKGDAAAAARGRNIRGRRGGLQEMPKMPLDVLFEIFAFLHPRDLLNLARTTKDFRAFLMSRDTAKFWERARMQVEDIPDKPAHLSEPAYANLLFFTHCHVGGFTPVVAEEDVTHCVFGRIV</sequence>
<dbReference type="InParanoid" id="A0A5C3PV79"/>
<protein>
    <recommendedName>
        <fullName evidence="2">F-box domain-containing protein</fullName>
    </recommendedName>
</protein>
<dbReference type="SMART" id="SM00256">
    <property type="entry name" value="FBOX"/>
    <property type="match status" value="1"/>
</dbReference>
<dbReference type="InterPro" id="IPR036047">
    <property type="entry name" value="F-box-like_dom_sf"/>
</dbReference>
<feature type="compositionally biased region" description="Polar residues" evidence="1">
    <location>
        <begin position="8"/>
        <end position="17"/>
    </location>
</feature>
<dbReference type="InterPro" id="IPR001810">
    <property type="entry name" value="F-box_dom"/>
</dbReference>
<gene>
    <name evidence="3" type="ORF">K466DRAFT_485512</name>
</gene>
<organism evidence="3 4">
    <name type="scientific">Polyporus arcularius HHB13444</name>
    <dbReference type="NCBI Taxonomy" id="1314778"/>
    <lineage>
        <taxon>Eukaryota</taxon>
        <taxon>Fungi</taxon>
        <taxon>Dikarya</taxon>
        <taxon>Basidiomycota</taxon>
        <taxon>Agaricomycotina</taxon>
        <taxon>Agaricomycetes</taxon>
        <taxon>Polyporales</taxon>
        <taxon>Polyporaceae</taxon>
        <taxon>Polyporus</taxon>
    </lineage>
</organism>
<dbReference type="Proteomes" id="UP000308197">
    <property type="component" value="Unassembled WGS sequence"/>
</dbReference>
<dbReference type="EMBL" id="ML211057">
    <property type="protein sequence ID" value="TFK90033.1"/>
    <property type="molecule type" value="Genomic_DNA"/>
</dbReference>
<evidence type="ECO:0000259" key="2">
    <source>
        <dbReference type="PROSITE" id="PS50181"/>
    </source>
</evidence>
<evidence type="ECO:0000313" key="4">
    <source>
        <dbReference type="Proteomes" id="UP000308197"/>
    </source>
</evidence>
<dbReference type="Pfam" id="PF12937">
    <property type="entry name" value="F-box-like"/>
    <property type="match status" value="1"/>
</dbReference>